<evidence type="ECO:0000313" key="2">
    <source>
        <dbReference type="EMBL" id="CAA9253972.1"/>
    </source>
</evidence>
<protein>
    <submittedName>
        <fullName evidence="2">Uncharacterized protein</fullName>
    </submittedName>
</protein>
<accession>A0A6J4ILI4</accession>
<feature type="compositionally biased region" description="Polar residues" evidence="1">
    <location>
        <begin position="71"/>
        <end position="81"/>
    </location>
</feature>
<sequence length="81" mass="8132">GVSGGCNPTHSFRTSLTGASTTPIRCPKPASTGFWPGRTPRSPCTTGPVPSSRRPPAPTCSAAWSGPATGRKSSCSPSSTS</sequence>
<feature type="non-terminal residue" evidence="2">
    <location>
        <position position="1"/>
    </location>
</feature>
<reference evidence="2" key="1">
    <citation type="submission" date="2020-02" db="EMBL/GenBank/DDBJ databases">
        <authorList>
            <person name="Meier V. D."/>
        </authorList>
    </citation>
    <scope>NUCLEOTIDE SEQUENCE</scope>
    <source>
        <strain evidence="2">AVDCRST_MAG56</strain>
    </source>
</reference>
<gene>
    <name evidence="2" type="ORF">AVDCRST_MAG56-2121</name>
</gene>
<organism evidence="2">
    <name type="scientific">uncultured Cytophagales bacterium</name>
    <dbReference type="NCBI Taxonomy" id="158755"/>
    <lineage>
        <taxon>Bacteria</taxon>
        <taxon>Pseudomonadati</taxon>
        <taxon>Bacteroidota</taxon>
        <taxon>Sphingobacteriia</taxon>
        <taxon>Sphingobacteriales</taxon>
        <taxon>environmental samples</taxon>
    </lineage>
</organism>
<proteinExistence type="predicted"/>
<feature type="compositionally biased region" description="Polar residues" evidence="1">
    <location>
        <begin position="1"/>
        <end position="23"/>
    </location>
</feature>
<dbReference type="EMBL" id="CADCTQ010000193">
    <property type="protein sequence ID" value="CAA9253972.1"/>
    <property type="molecule type" value="Genomic_DNA"/>
</dbReference>
<feature type="region of interest" description="Disordered" evidence="1">
    <location>
        <begin position="1"/>
        <end position="81"/>
    </location>
</feature>
<evidence type="ECO:0000256" key="1">
    <source>
        <dbReference type="SAM" id="MobiDB-lite"/>
    </source>
</evidence>
<feature type="non-terminal residue" evidence="2">
    <location>
        <position position="81"/>
    </location>
</feature>
<dbReference type="AlphaFoldDB" id="A0A6J4ILI4"/>
<name>A0A6J4ILI4_9SPHI</name>